<sequence length="358" mass="39629">MKVVLLGNGNSVHIVRWANGLVSRGVEVHLVSAHTCGLDFDSRVKLHKLSIMAPWGYMFGVFSLRGILRKIKPDIINAHYASGYGLLARLSGFKPLLLSIWGSDVYAFPRKSKFHRYFLKENLKAATAIASTSQCMAVAASKIYKHRHVFITPFGVNETHFILDDRFRGDDVVIGTVKSLKSIYGIDILLDAFSKVLNYFNGKRSLRLEITGGGPDLNILKEQAVHLGISEKVIFNGPVNHDDIPRILNGMDVYVALSREESFGVAALEASSCEKPVVVSDAEGLAEVTVEGVTGFVVPKDNPQAASEAIIKLVQDASLRKNMGRAGREHVLNRYTWEHSLDVMLEVYRCAIAIHKER</sequence>
<dbReference type="SUPFAM" id="SSF53756">
    <property type="entry name" value="UDP-Glycosyltransferase/glycogen phosphorylase"/>
    <property type="match status" value="1"/>
</dbReference>
<dbReference type="AlphaFoldDB" id="A0A1I5K4F6"/>
<dbReference type="InterPro" id="IPR028098">
    <property type="entry name" value="Glyco_trans_4-like_N"/>
</dbReference>
<dbReference type="GO" id="GO:1901135">
    <property type="term" value="P:carbohydrate derivative metabolic process"/>
    <property type="evidence" value="ECO:0007669"/>
    <property type="project" value="UniProtKB-ARBA"/>
</dbReference>
<accession>A0A1I5K4F6</accession>
<feature type="domain" description="Glycosyltransferase subfamily 4-like N-terminal" evidence="2">
    <location>
        <begin position="2"/>
        <end position="133"/>
    </location>
</feature>
<dbReference type="OrthoDB" id="9801609at2"/>
<dbReference type="Pfam" id="PF13477">
    <property type="entry name" value="Glyco_trans_4_2"/>
    <property type="match status" value="1"/>
</dbReference>
<dbReference type="PANTHER" id="PTHR12526:SF638">
    <property type="entry name" value="SPORE COAT PROTEIN SA"/>
    <property type="match status" value="1"/>
</dbReference>
<dbReference type="Gene3D" id="3.40.50.2000">
    <property type="entry name" value="Glycogen Phosphorylase B"/>
    <property type="match status" value="2"/>
</dbReference>
<protein>
    <submittedName>
        <fullName evidence="3">Glycosyltransferase involved in cell wall bisynthesis</fullName>
    </submittedName>
</protein>
<keyword evidence="4" id="KW-1185">Reference proteome</keyword>
<keyword evidence="3" id="KW-0808">Transferase</keyword>
<name>A0A1I5K4F6_9PSED</name>
<organism evidence="3 4">
    <name type="scientific">Pseudomonas borbori</name>
    <dbReference type="NCBI Taxonomy" id="289003"/>
    <lineage>
        <taxon>Bacteria</taxon>
        <taxon>Pseudomonadati</taxon>
        <taxon>Pseudomonadota</taxon>
        <taxon>Gammaproteobacteria</taxon>
        <taxon>Pseudomonadales</taxon>
        <taxon>Pseudomonadaceae</taxon>
        <taxon>Pseudomonas</taxon>
    </lineage>
</organism>
<evidence type="ECO:0000313" key="4">
    <source>
        <dbReference type="Proteomes" id="UP000198784"/>
    </source>
</evidence>
<dbReference type="EMBL" id="FOWX01000001">
    <property type="protein sequence ID" value="SFO79952.1"/>
    <property type="molecule type" value="Genomic_DNA"/>
</dbReference>
<feature type="domain" description="Glycosyl transferase family 1" evidence="1">
    <location>
        <begin position="167"/>
        <end position="329"/>
    </location>
</feature>
<dbReference type="STRING" id="289003.SAMN05216190_10118"/>
<evidence type="ECO:0000259" key="2">
    <source>
        <dbReference type="Pfam" id="PF13477"/>
    </source>
</evidence>
<gene>
    <name evidence="3" type="ORF">SAMN05216190_10118</name>
</gene>
<dbReference type="PANTHER" id="PTHR12526">
    <property type="entry name" value="GLYCOSYLTRANSFERASE"/>
    <property type="match status" value="1"/>
</dbReference>
<evidence type="ECO:0000259" key="1">
    <source>
        <dbReference type="Pfam" id="PF00534"/>
    </source>
</evidence>
<dbReference type="Proteomes" id="UP000198784">
    <property type="component" value="Unassembled WGS sequence"/>
</dbReference>
<dbReference type="InterPro" id="IPR001296">
    <property type="entry name" value="Glyco_trans_1"/>
</dbReference>
<dbReference type="RefSeq" id="WP_090496565.1">
    <property type="nucleotide sequence ID" value="NZ_FOWX01000001.1"/>
</dbReference>
<proteinExistence type="predicted"/>
<reference evidence="4" key="1">
    <citation type="submission" date="2016-10" db="EMBL/GenBank/DDBJ databases">
        <authorList>
            <person name="Varghese N."/>
            <person name="Submissions S."/>
        </authorList>
    </citation>
    <scope>NUCLEOTIDE SEQUENCE [LARGE SCALE GENOMIC DNA]</scope>
    <source>
        <strain evidence="4">DSM 17834</strain>
    </source>
</reference>
<dbReference type="GO" id="GO:0016757">
    <property type="term" value="F:glycosyltransferase activity"/>
    <property type="evidence" value="ECO:0007669"/>
    <property type="project" value="InterPro"/>
</dbReference>
<evidence type="ECO:0000313" key="3">
    <source>
        <dbReference type="EMBL" id="SFO79952.1"/>
    </source>
</evidence>
<dbReference type="Pfam" id="PF00534">
    <property type="entry name" value="Glycos_transf_1"/>
    <property type="match status" value="1"/>
</dbReference>